<accession>A0A327WYC5</accession>
<proteinExistence type="predicted"/>
<dbReference type="Proteomes" id="UP000249203">
    <property type="component" value="Unassembled WGS sequence"/>
</dbReference>
<gene>
    <name evidence="2" type="ORF">B0I24_105155</name>
</gene>
<dbReference type="InterPro" id="IPR019613">
    <property type="entry name" value="DUF4198"/>
</dbReference>
<feature type="chain" id="PRO_5016422565" evidence="1">
    <location>
        <begin position="29"/>
        <end position="280"/>
    </location>
</feature>
<dbReference type="SUPFAM" id="SSF49478">
    <property type="entry name" value="Cna protein B-type domain"/>
    <property type="match status" value="1"/>
</dbReference>
<reference evidence="2 3" key="1">
    <citation type="submission" date="2018-06" db="EMBL/GenBank/DDBJ databases">
        <title>Genomic Encyclopedia of Type Strains, Phase III (KMG-III): the genomes of soil and plant-associated and newly described type strains.</title>
        <authorList>
            <person name="Whitman W."/>
        </authorList>
    </citation>
    <scope>NUCLEOTIDE SEQUENCE [LARGE SCALE GENOMIC DNA]</scope>
    <source>
        <strain evidence="2 3">CGMCC 1.15366</strain>
    </source>
</reference>
<sequence>MMMRLPTRVTQATLASALMLAMTLPAHAHRAWIVPQTTVVAGDSPMITLDAAISNDIFVSDYRAFNAAGLSAYDAEGNDLALENVHSGRFRTTFDLTLAAPGTYRVASASAGLSARWTNPDGSRGMFPGRGQSFNDAELEQAIPADADNLQISQVSRRIETFMTNGQPDFDVIEPTAQGLEMRYLTHPNDLYTQEDLVFQLLIDGEPAAGATVTLLRDGMKYRDQQDAIEVTTNAEGEMRFNLEQAGKYWLEARYQDEQAKAPATSRQGSYVVTLEVLGG</sequence>
<comment type="caution">
    <text evidence="2">The sequence shown here is derived from an EMBL/GenBank/DDBJ whole genome shotgun (WGS) entry which is preliminary data.</text>
</comment>
<dbReference type="Pfam" id="PF10670">
    <property type="entry name" value="DUF4198"/>
    <property type="match status" value="1"/>
</dbReference>
<dbReference type="EMBL" id="QLMD01000005">
    <property type="protein sequence ID" value="RAJ98402.1"/>
    <property type="molecule type" value="Genomic_DNA"/>
</dbReference>
<evidence type="ECO:0000313" key="3">
    <source>
        <dbReference type="Proteomes" id="UP000249203"/>
    </source>
</evidence>
<protein>
    <submittedName>
        <fullName evidence="2">Putative GH25 family protein</fullName>
    </submittedName>
</protein>
<name>A0A327WYC5_9GAMM</name>
<dbReference type="AlphaFoldDB" id="A0A327WYC5"/>
<dbReference type="RefSeq" id="WP_241974088.1">
    <property type="nucleotide sequence ID" value="NZ_PIPK01000005.1"/>
</dbReference>
<organism evidence="2 3">
    <name type="scientific">Aliidiomarina maris</name>
    <dbReference type="NCBI Taxonomy" id="531312"/>
    <lineage>
        <taxon>Bacteria</taxon>
        <taxon>Pseudomonadati</taxon>
        <taxon>Pseudomonadota</taxon>
        <taxon>Gammaproteobacteria</taxon>
        <taxon>Alteromonadales</taxon>
        <taxon>Idiomarinaceae</taxon>
        <taxon>Aliidiomarina</taxon>
    </lineage>
</organism>
<feature type="signal peptide" evidence="1">
    <location>
        <begin position="1"/>
        <end position="28"/>
    </location>
</feature>
<evidence type="ECO:0000313" key="2">
    <source>
        <dbReference type="EMBL" id="RAJ98402.1"/>
    </source>
</evidence>
<keyword evidence="1" id="KW-0732">Signal</keyword>
<evidence type="ECO:0000256" key="1">
    <source>
        <dbReference type="SAM" id="SignalP"/>
    </source>
</evidence>